<keyword evidence="7" id="KW-1185">Reference proteome</keyword>
<feature type="domain" description="HTH lysR-type" evidence="5">
    <location>
        <begin position="1"/>
        <end position="59"/>
    </location>
</feature>
<dbReference type="InterPro" id="IPR005119">
    <property type="entry name" value="LysR_subst-bd"/>
</dbReference>
<dbReference type="PANTHER" id="PTHR30537">
    <property type="entry name" value="HTH-TYPE TRANSCRIPTIONAL REGULATOR"/>
    <property type="match status" value="1"/>
</dbReference>
<dbReference type="SUPFAM" id="SSF53850">
    <property type="entry name" value="Periplasmic binding protein-like II"/>
    <property type="match status" value="1"/>
</dbReference>
<dbReference type="PROSITE" id="PS50931">
    <property type="entry name" value="HTH_LYSR"/>
    <property type="match status" value="1"/>
</dbReference>
<dbReference type="InterPro" id="IPR036388">
    <property type="entry name" value="WH-like_DNA-bd_sf"/>
</dbReference>
<dbReference type="Gene3D" id="1.10.10.10">
    <property type="entry name" value="Winged helix-like DNA-binding domain superfamily/Winged helix DNA-binding domain"/>
    <property type="match status" value="1"/>
</dbReference>
<comment type="similarity">
    <text evidence="1">Belongs to the LysR transcriptional regulatory family.</text>
</comment>
<dbReference type="InterPro" id="IPR058163">
    <property type="entry name" value="LysR-type_TF_proteobact-type"/>
</dbReference>
<dbReference type="InterPro" id="IPR000847">
    <property type="entry name" value="LysR_HTH_N"/>
</dbReference>
<dbReference type="Pfam" id="PF03466">
    <property type="entry name" value="LysR_substrate"/>
    <property type="match status" value="1"/>
</dbReference>
<keyword evidence="2" id="KW-0805">Transcription regulation</keyword>
<accession>A0ABT9E9M3</accession>
<dbReference type="EMBL" id="JAUTWS010000059">
    <property type="protein sequence ID" value="MDO9712827.1"/>
    <property type="molecule type" value="Genomic_DNA"/>
</dbReference>
<evidence type="ECO:0000313" key="7">
    <source>
        <dbReference type="Proteomes" id="UP001243009"/>
    </source>
</evidence>
<name>A0ABT9E9M3_9PROT</name>
<keyword evidence="3" id="KW-0238">DNA-binding</keyword>
<evidence type="ECO:0000256" key="2">
    <source>
        <dbReference type="ARBA" id="ARBA00023015"/>
    </source>
</evidence>
<dbReference type="SUPFAM" id="SSF46785">
    <property type="entry name" value="Winged helix' DNA-binding domain"/>
    <property type="match status" value="1"/>
</dbReference>
<evidence type="ECO:0000259" key="5">
    <source>
        <dbReference type="PROSITE" id="PS50931"/>
    </source>
</evidence>
<dbReference type="InterPro" id="IPR036390">
    <property type="entry name" value="WH_DNA-bd_sf"/>
</dbReference>
<comment type="caution">
    <text evidence="6">The sequence shown here is derived from an EMBL/GenBank/DDBJ whole genome shotgun (WGS) entry which is preliminary data.</text>
</comment>
<organism evidence="6 7">
    <name type="scientific">Paracraurococcus lichenis</name>
    <dbReference type="NCBI Taxonomy" id="3064888"/>
    <lineage>
        <taxon>Bacteria</taxon>
        <taxon>Pseudomonadati</taxon>
        <taxon>Pseudomonadota</taxon>
        <taxon>Alphaproteobacteria</taxon>
        <taxon>Acetobacterales</taxon>
        <taxon>Roseomonadaceae</taxon>
        <taxon>Paracraurococcus</taxon>
    </lineage>
</organism>
<dbReference type="CDD" id="cd08422">
    <property type="entry name" value="PBP2_CrgA_like"/>
    <property type="match status" value="1"/>
</dbReference>
<reference evidence="6 7" key="1">
    <citation type="submission" date="2023-08" db="EMBL/GenBank/DDBJ databases">
        <title>The draft genome sequence of Paracraurococcus sp. LOR1-02.</title>
        <authorList>
            <person name="Kingkaew E."/>
            <person name="Tanasupawat S."/>
        </authorList>
    </citation>
    <scope>NUCLEOTIDE SEQUENCE [LARGE SCALE GENOMIC DNA]</scope>
    <source>
        <strain evidence="6 7">LOR1-02</strain>
    </source>
</reference>
<keyword evidence="4" id="KW-0804">Transcription</keyword>
<evidence type="ECO:0000256" key="4">
    <source>
        <dbReference type="ARBA" id="ARBA00023163"/>
    </source>
</evidence>
<sequence length="317" mass="35206">MNRVRNLEMLVRATEAGSFTAAAATLRVTSSAVSHGIAELERQVGVRLIHRTTRQFRLTDEGQAAYRCGRDILDRLGELDLLAQTSAHPEHLTGTLRIGLSAALNRHLVTPRIGGFLRRHPDLSLEILTQYRPSEMQLAGMDVLLRVEEPEKTRLVARRLGVIRHGLYASPSYVGEAGALEHPEDLLRHRCLVYKPPHLPHLADEWQFERGSERPRVRVPSTVVTDDREGLIAMACRGDGIMRIGMFDPALISSGQLVPLLPGWRLPPGPPVYALYRRTPQLPPRISAFLGFLADAVAEFDPREETLVRSLSGPLAA</sequence>
<dbReference type="RefSeq" id="WP_305107686.1">
    <property type="nucleotide sequence ID" value="NZ_JAUTWS010000059.1"/>
</dbReference>
<evidence type="ECO:0000256" key="1">
    <source>
        <dbReference type="ARBA" id="ARBA00009437"/>
    </source>
</evidence>
<protein>
    <submittedName>
        <fullName evidence="6">LysR family transcriptional regulator</fullName>
    </submittedName>
</protein>
<gene>
    <name evidence="6" type="ORF">Q7A36_31130</name>
</gene>
<evidence type="ECO:0000256" key="3">
    <source>
        <dbReference type="ARBA" id="ARBA00023125"/>
    </source>
</evidence>
<dbReference type="Gene3D" id="3.40.190.290">
    <property type="match status" value="1"/>
</dbReference>
<dbReference type="Pfam" id="PF00126">
    <property type="entry name" value="HTH_1"/>
    <property type="match status" value="1"/>
</dbReference>
<proteinExistence type="inferred from homology"/>
<evidence type="ECO:0000313" key="6">
    <source>
        <dbReference type="EMBL" id="MDO9712827.1"/>
    </source>
</evidence>
<dbReference type="Proteomes" id="UP001243009">
    <property type="component" value="Unassembled WGS sequence"/>
</dbReference>
<dbReference type="PANTHER" id="PTHR30537:SF5">
    <property type="entry name" value="HTH-TYPE TRANSCRIPTIONAL ACTIVATOR TTDR-RELATED"/>
    <property type="match status" value="1"/>
</dbReference>